<dbReference type="RefSeq" id="WP_377004438.1">
    <property type="nucleotide sequence ID" value="NZ_JBHSGG010000026.1"/>
</dbReference>
<comment type="caution">
    <text evidence="3">The sequence shown here is derived from an EMBL/GenBank/DDBJ whole genome shotgun (WGS) entry which is preliminary data.</text>
</comment>
<comment type="subcellular location">
    <subcellularLocation>
        <location evidence="2">Cell outer membrane</location>
        <topology evidence="2">Lipid-anchor</topology>
    </subcellularLocation>
</comment>
<dbReference type="PANTHER" id="PTHR30203:SF25">
    <property type="entry name" value="OUTER MEMBRANE PROTEIN-RELATED"/>
    <property type="match status" value="1"/>
</dbReference>
<evidence type="ECO:0000256" key="2">
    <source>
        <dbReference type="RuleBase" id="RU362097"/>
    </source>
</evidence>
<accession>A0ABV9NMR8</accession>
<dbReference type="Proteomes" id="UP001595892">
    <property type="component" value="Unassembled WGS sequence"/>
</dbReference>
<sequence>MILPTLPGPALRRGLLLALLPLALAACTVGPDHVRPDPPAPERFLRDTPHGAHARTLDAAWRTDGQAAFWRAFGDPLLEVLVDEALLANHDLRIALARYDQANALLRGARMDRLPTLSASASGGDVRASAAQAPGLDRAARDGEQYEAGLRALWELDFFGRIRRGIEARNADAEASAADLAAVQVAVVGDLVEAYMQLRGFQAQLRVAQDNARNQADTLRLVEARADAGRDAPFDVARVRAQLESTRARIPALEAAVAVTAHRIAVLTGNTPEALALELEEAMPLPPLPDVALDATPAELLRRRPDVVAAERRLHAATARIGVATADLFPRFTLGGLIGSQALSVSDLFERDSETRAITLGIDGSFLDVGRVRARIAAADAAAAADLAAYEGTVLRALEETENALVRLSRAERERVHLEAAAEASGSAARTARVRFENGASNVLDVLDAERVRLAAEDALAQGRTRNASAVVALYRTLAGGWPQQLPARHEVAER</sequence>
<reference evidence="4" key="1">
    <citation type="journal article" date="2019" name="Int. J. Syst. Evol. Microbiol.">
        <title>The Global Catalogue of Microorganisms (GCM) 10K type strain sequencing project: providing services to taxonomists for standard genome sequencing and annotation.</title>
        <authorList>
            <consortium name="The Broad Institute Genomics Platform"/>
            <consortium name="The Broad Institute Genome Sequencing Center for Infectious Disease"/>
            <person name="Wu L."/>
            <person name="Ma J."/>
        </authorList>
    </citation>
    <scope>NUCLEOTIDE SEQUENCE [LARGE SCALE GENOMIC DNA]</scope>
    <source>
        <strain evidence="4">CGMCC 1.13574</strain>
    </source>
</reference>
<keyword evidence="2" id="KW-0564">Palmitate</keyword>
<dbReference type="EMBL" id="JBHSGG010000026">
    <property type="protein sequence ID" value="MFC4728408.1"/>
    <property type="molecule type" value="Genomic_DNA"/>
</dbReference>
<keyword evidence="2" id="KW-0472">Membrane</keyword>
<feature type="signal peptide" evidence="2">
    <location>
        <begin position="1"/>
        <end position="25"/>
    </location>
</feature>
<keyword evidence="2" id="KW-0732">Signal</keyword>
<evidence type="ECO:0000313" key="3">
    <source>
        <dbReference type="EMBL" id="MFC4728408.1"/>
    </source>
</evidence>
<keyword evidence="2" id="KW-1134">Transmembrane beta strand</keyword>
<organism evidence="3 4">
    <name type="scientific">Coralloluteibacterium thermophilum</name>
    <dbReference type="NCBI Taxonomy" id="2707049"/>
    <lineage>
        <taxon>Bacteria</taxon>
        <taxon>Pseudomonadati</taxon>
        <taxon>Pseudomonadota</taxon>
        <taxon>Gammaproteobacteria</taxon>
        <taxon>Lysobacterales</taxon>
        <taxon>Lysobacteraceae</taxon>
        <taxon>Coralloluteibacterium</taxon>
    </lineage>
</organism>
<dbReference type="Gene3D" id="2.20.200.10">
    <property type="entry name" value="Outer membrane efflux proteins (OEP)"/>
    <property type="match status" value="1"/>
</dbReference>
<comment type="similarity">
    <text evidence="1 2">Belongs to the outer membrane factor (OMF) (TC 1.B.17) family.</text>
</comment>
<dbReference type="Gene3D" id="1.20.1600.10">
    <property type="entry name" value="Outer membrane efflux proteins (OEP)"/>
    <property type="match status" value="1"/>
</dbReference>
<proteinExistence type="inferred from homology"/>
<keyword evidence="4" id="KW-1185">Reference proteome</keyword>
<protein>
    <submittedName>
        <fullName evidence="3">Efflux transporter outer membrane subunit</fullName>
    </submittedName>
</protein>
<keyword evidence="2" id="KW-0449">Lipoprotein</keyword>
<evidence type="ECO:0000313" key="4">
    <source>
        <dbReference type="Proteomes" id="UP001595892"/>
    </source>
</evidence>
<feature type="chain" id="PRO_5045014080" evidence="2">
    <location>
        <begin position="26"/>
        <end position="495"/>
    </location>
</feature>
<dbReference type="InterPro" id="IPR010131">
    <property type="entry name" value="MdtP/NodT-like"/>
</dbReference>
<name>A0ABV9NMR8_9GAMM</name>
<gene>
    <name evidence="3" type="ORF">ACFO3Q_09510</name>
</gene>
<dbReference type="PANTHER" id="PTHR30203">
    <property type="entry name" value="OUTER MEMBRANE CATION EFFLUX PROTEIN"/>
    <property type="match status" value="1"/>
</dbReference>
<evidence type="ECO:0000256" key="1">
    <source>
        <dbReference type="ARBA" id="ARBA00007613"/>
    </source>
</evidence>
<dbReference type="SUPFAM" id="SSF56954">
    <property type="entry name" value="Outer membrane efflux proteins (OEP)"/>
    <property type="match status" value="1"/>
</dbReference>
<dbReference type="Pfam" id="PF02321">
    <property type="entry name" value="OEP"/>
    <property type="match status" value="2"/>
</dbReference>
<dbReference type="NCBIfam" id="TIGR01845">
    <property type="entry name" value="outer_NodT"/>
    <property type="match status" value="1"/>
</dbReference>
<dbReference type="InterPro" id="IPR003423">
    <property type="entry name" value="OMP_efflux"/>
</dbReference>
<keyword evidence="2" id="KW-0812">Transmembrane</keyword>